<organism evidence="3 4">
    <name type="scientific">Natrinema salifodinae</name>
    <dbReference type="NCBI Taxonomy" id="1202768"/>
    <lineage>
        <taxon>Archaea</taxon>
        <taxon>Methanobacteriati</taxon>
        <taxon>Methanobacteriota</taxon>
        <taxon>Stenosarchaea group</taxon>
        <taxon>Halobacteria</taxon>
        <taxon>Halobacteriales</taxon>
        <taxon>Natrialbaceae</taxon>
        <taxon>Natrinema</taxon>
    </lineage>
</organism>
<dbReference type="RefSeq" id="WP_049990941.1">
    <property type="nucleotide sequence ID" value="NZ_FOIS01000003.1"/>
</dbReference>
<dbReference type="Pfam" id="PF03168">
    <property type="entry name" value="LEA_2"/>
    <property type="match status" value="1"/>
</dbReference>
<dbReference type="SMART" id="SM00769">
    <property type="entry name" value="WHy"/>
    <property type="match status" value="2"/>
</dbReference>
<reference evidence="4" key="1">
    <citation type="submission" date="2016-10" db="EMBL/GenBank/DDBJ databases">
        <authorList>
            <person name="Varghese N."/>
        </authorList>
    </citation>
    <scope>NUCLEOTIDE SEQUENCE [LARGE SCALE GENOMIC DNA]</scope>
    <source>
        <strain evidence="4">CGMCC 1.12284</strain>
    </source>
</reference>
<proteinExistence type="predicted"/>
<feature type="region of interest" description="Disordered" evidence="1">
    <location>
        <begin position="305"/>
        <end position="325"/>
    </location>
</feature>
<dbReference type="GO" id="GO:0009269">
    <property type="term" value="P:response to desiccation"/>
    <property type="evidence" value="ECO:0007669"/>
    <property type="project" value="InterPro"/>
</dbReference>
<evidence type="ECO:0000259" key="2">
    <source>
        <dbReference type="SMART" id="SM00769"/>
    </source>
</evidence>
<gene>
    <name evidence="3" type="ORF">SAMN05216285_2873</name>
</gene>
<dbReference type="Proteomes" id="UP000183275">
    <property type="component" value="Unassembled WGS sequence"/>
</dbReference>
<dbReference type="InterPro" id="IPR004864">
    <property type="entry name" value="LEA_2"/>
</dbReference>
<feature type="domain" description="Water stress and hypersensitive response" evidence="2">
    <location>
        <begin position="177"/>
        <end position="295"/>
    </location>
</feature>
<evidence type="ECO:0000313" key="3">
    <source>
        <dbReference type="EMBL" id="SEW17156.1"/>
    </source>
</evidence>
<dbReference type="InterPro" id="IPR013990">
    <property type="entry name" value="WHy-dom"/>
</dbReference>
<keyword evidence="4" id="KW-1185">Reference proteome</keyword>
<protein>
    <submittedName>
        <fullName evidence="3">LEA14-like dessication related protein</fullName>
    </submittedName>
</protein>
<dbReference type="SUPFAM" id="SSF117070">
    <property type="entry name" value="LEA14-like"/>
    <property type="match status" value="1"/>
</dbReference>
<name>A0A1I0PS93_9EURY</name>
<feature type="domain" description="Water stress and hypersensitive response" evidence="2">
    <location>
        <begin position="34"/>
        <end position="154"/>
    </location>
</feature>
<dbReference type="OrthoDB" id="105458at2157"/>
<dbReference type="eggNOG" id="arCOG03787">
    <property type="taxonomic scope" value="Archaea"/>
</dbReference>
<dbReference type="AlphaFoldDB" id="A0A1I0PS93"/>
<sequence length="325" mass="35212">MPPGRRAATVLLVAIVLIVATAAYGVIAIDRPRVESVDSEWGTVTSERTEVETRIGVEDPFLLRVGDAAADVSYSVSLNDVEIATETENRAQFDDGTVTVSTWVDNDEIPAWWATHVDNGETTTVRIDPDITVRYAGVRLPADGVTRTGTVQTDLLAPLQENRSREYRAAGRTLFVVEETDAQWGNATPNRTPIDASATVTNPTSLPIPITEIGYTVRLNDRVVGQGVAGEQIVLPPDETRTIEANAAIDTEKLDEWWPTHVRNNETSTLSVAFTATVEYGGVEREVPLDVLSYERTFQTDLIGAGSNATDSVEDGTNDSPELAA</sequence>
<dbReference type="InterPro" id="IPR013783">
    <property type="entry name" value="Ig-like_fold"/>
</dbReference>
<accession>A0A1I0PS93</accession>
<dbReference type="Gene3D" id="2.60.40.10">
    <property type="entry name" value="Immunoglobulins"/>
    <property type="match status" value="2"/>
</dbReference>
<dbReference type="EMBL" id="FOIS01000003">
    <property type="protein sequence ID" value="SEW17156.1"/>
    <property type="molecule type" value="Genomic_DNA"/>
</dbReference>
<evidence type="ECO:0000313" key="4">
    <source>
        <dbReference type="Proteomes" id="UP000183275"/>
    </source>
</evidence>
<evidence type="ECO:0000256" key="1">
    <source>
        <dbReference type="SAM" id="MobiDB-lite"/>
    </source>
</evidence>